<protein>
    <submittedName>
        <fullName evidence="6">Transcriptional regulator, TetR family</fullName>
    </submittedName>
</protein>
<evidence type="ECO:0000313" key="7">
    <source>
        <dbReference type="Proteomes" id="UP000003111"/>
    </source>
</evidence>
<evidence type="ECO:0000256" key="2">
    <source>
        <dbReference type="ARBA" id="ARBA00023125"/>
    </source>
</evidence>
<evidence type="ECO:0000313" key="6">
    <source>
        <dbReference type="EMBL" id="EFQ83789.1"/>
    </source>
</evidence>
<evidence type="ECO:0000256" key="1">
    <source>
        <dbReference type="ARBA" id="ARBA00023015"/>
    </source>
</evidence>
<dbReference type="Pfam" id="PF00440">
    <property type="entry name" value="TetR_N"/>
    <property type="match status" value="1"/>
</dbReference>
<dbReference type="InterPro" id="IPR001647">
    <property type="entry name" value="HTH_TetR"/>
</dbReference>
<comment type="caution">
    <text evidence="6">The sequence shown here is derived from an EMBL/GenBank/DDBJ whole genome shotgun (WGS) entry which is preliminary data.</text>
</comment>
<name>E2SBP3_9ACTN</name>
<keyword evidence="1" id="KW-0805">Transcription regulation</keyword>
<dbReference type="InterPro" id="IPR009057">
    <property type="entry name" value="Homeodomain-like_sf"/>
</dbReference>
<dbReference type="AlphaFoldDB" id="E2SBP3"/>
<gene>
    <name evidence="6" type="ORF">HMPREF0063_11452</name>
</gene>
<keyword evidence="7" id="KW-1185">Reference proteome</keyword>
<dbReference type="Gene3D" id="1.10.357.10">
    <property type="entry name" value="Tetracycline Repressor, domain 2"/>
    <property type="match status" value="1"/>
</dbReference>
<dbReference type="OrthoDB" id="4709704at2"/>
<proteinExistence type="predicted"/>
<feature type="domain" description="HTH tetR-type" evidence="5">
    <location>
        <begin position="14"/>
        <end position="74"/>
    </location>
</feature>
<reference evidence="6" key="1">
    <citation type="submission" date="2010-08" db="EMBL/GenBank/DDBJ databases">
        <authorList>
            <person name="Muzny D."/>
            <person name="Qin X."/>
            <person name="Buhay C."/>
            <person name="Dugan-Rocha S."/>
            <person name="Ding Y."/>
            <person name="Chen G."/>
            <person name="Hawes A."/>
            <person name="Holder M."/>
            <person name="Jhangiani S."/>
            <person name="Johnson A."/>
            <person name="Khan Z."/>
            <person name="Li Z."/>
            <person name="Liu W."/>
            <person name="Liu X."/>
            <person name="Perez L."/>
            <person name="Shen H."/>
            <person name="Wang Q."/>
            <person name="Watt J."/>
            <person name="Xi L."/>
            <person name="Xin Y."/>
            <person name="Zhou J."/>
            <person name="Deng J."/>
            <person name="Jiang H."/>
            <person name="Liu Y."/>
            <person name="Qu J."/>
            <person name="Song X.-Z."/>
            <person name="Zhang L."/>
            <person name="Villasana D."/>
            <person name="Johnson A."/>
            <person name="Liu J."/>
            <person name="Liyanage D."/>
            <person name="Lorensuhewa L."/>
            <person name="Robinson T."/>
            <person name="Song A."/>
            <person name="Song B.-B."/>
            <person name="Dinh H."/>
            <person name="Thornton R."/>
            <person name="Coyle M."/>
            <person name="Francisco L."/>
            <person name="Jackson L."/>
            <person name="Javaid M."/>
            <person name="Korchina V."/>
            <person name="Kovar C."/>
            <person name="Mata R."/>
            <person name="Mathew T."/>
            <person name="Ngo R."/>
            <person name="Nguyen L."/>
            <person name="Nguyen N."/>
            <person name="Okwuonu G."/>
            <person name="Ongeri F."/>
            <person name="Pham C."/>
            <person name="Simmons D."/>
            <person name="Wilczek-Boney K."/>
            <person name="Hale W."/>
            <person name="Jakkamsetti A."/>
            <person name="Pham P."/>
            <person name="Ruth R."/>
            <person name="San Lucas F."/>
            <person name="Warren J."/>
            <person name="Zhang J."/>
            <person name="Zhao Z."/>
            <person name="Zhou C."/>
            <person name="Zhu D."/>
            <person name="Lee S."/>
            <person name="Bess C."/>
            <person name="Blankenburg K."/>
            <person name="Forbes L."/>
            <person name="Fu Q."/>
            <person name="Gubbala S."/>
            <person name="Hirani K."/>
            <person name="Jayaseelan J.C."/>
            <person name="Lara F."/>
            <person name="Munidasa M."/>
            <person name="Palculict T."/>
            <person name="Patil S."/>
            <person name="Pu L.-L."/>
            <person name="Saada N."/>
            <person name="Tang L."/>
            <person name="Weissenberger G."/>
            <person name="Zhu Y."/>
            <person name="Hemphill L."/>
            <person name="Shang Y."/>
            <person name="Youmans B."/>
            <person name="Ayvaz T."/>
            <person name="Ross M."/>
            <person name="Santibanez J."/>
            <person name="Aqrawi P."/>
            <person name="Gross S."/>
            <person name="Joshi V."/>
            <person name="Fowler G."/>
            <person name="Nazareth L."/>
            <person name="Reid J."/>
            <person name="Worley K."/>
            <person name="Petrosino J."/>
            <person name="Highlander S."/>
            <person name="Gibbs R."/>
        </authorList>
    </citation>
    <scope>NUCLEOTIDE SEQUENCE [LARGE SCALE GENOMIC DNA]</scope>
    <source>
        <strain evidence="6">DSM 15272</strain>
    </source>
</reference>
<keyword evidence="2 4" id="KW-0238">DNA-binding</keyword>
<dbReference type="PROSITE" id="PS01081">
    <property type="entry name" value="HTH_TETR_1"/>
    <property type="match status" value="1"/>
</dbReference>
<evidence type="ECO:0000256" key="3">
    <source>
        <dbReference type="ARBA" id="ARBA00023163"/>
    </source>
</evidence>
<sequence>MPKILGGSLEEHRLTTRRRVFEALGTLMVDRSFDAITMADLASAAGIGRTAIYNHFRDKEAVVVAFATDETSRYLDRLEAALAGARTPADRLSTYVRHHVETSAQFHFGLGPELYGMLSQSALLEIRDHVVAVETVLRDILAAGRSDGSFVDEEPAALVALVHACLQPRQVPADAAAAFVVRAVSA</sequence>
<dbReference type="eggNOG" id="COG1309">
    <property type="taxonomic scope" value="Bacteria"/>
</dbReference>
<dbReference type="PRINTS" id="PR00455">
    <property type="entry name" value="HTHTETR"/>
</dbReference>
<dbReference type="InterPro" id="IPR023772">
    <property type="entry name" value="DNA-bd_HTH_TetR-type_CS"/>
</dbReference>
<dbReference type="InterPro" id="IPR050109">
    <property type="entry name" value="HTH-type_TetR-like_transc_reg"/>
</dbReference>
<dbReference type="GO" id="GO:0000976">
    <property type="term" value="F:transcription cis-regulatory region binding"/>
    <property type="evidence" value="ECO:0007669"/>
    <property type="project" value="TreeGrafter"/>
</dbReference>
<dbReference type="EMBL" id="ACLF03000004">
    <property type="protein sequence ID" value="EFQ83789.1"/>
    <property type="molecule type" value="Genomic_DNA"/>
</dbReference>
<dbReference type="PROSITE" id="PS50977">
    <property type="entry name" value="HTH_TETR_2"/>
    <property type="match status" value="1"/>
</dbReference>
<dbReference type="RefSeq" id="WP_007078473.1">
    <property type="nucleotide sequence ID" value="NZ_CM001024.1"/>
</dbReference>
<evidence type="ECO:0000259" key="5">
    <source>
        <dbReference type="PROSITE" id="PS50977"/>
    </source>
</evidence>
<dbReference type="SUPFAM" id="SSF46689">
    <property type="entry name" value="Homeodomain-like"/>
    <property type="match status" value="1"/>
</dbReference>
<feature type="DNA-binding region" description="H-T-H motif" evidence="4">
    <location>
        <begin position="37"/>
        <end position="56"/>
    </location>
</feature>
<keyword evidence="3" id="KW-0804">Transcription</keyword>
<dbReference type="GO" id="GO:0003700">
    <property type="term" value="F:DNA-binding transcription factor activity"/>
    <property type="evidence" value="ECO:0007669"/>
    <property type="project" value="TreeGrafter"/>
</dbReference>
<dbReference type="Proteomes" id="UP000003111">
    <property type="component" value="Unassembled WGS sequence"/>
</dbReference>
<dbReference type="PANTHER" id="PTHR30055:SF234">
    <property type="entry name" value="HTH-TYPE TRANSCRIPTIONAL REGULATOR BETI"/>
    <property type="match status" value="1"/>
</dbReference>
<dbReference type="STRING" id="585531.HMPREF0063_11452"/>
<dbReference type="PANTHER" id="PTHR30055">
    <property type="entry name" value="HTH-TYPE TRANSCRIPTIONAL REGULATOR RUTR"/>
    <property type="match status" value="1"/>
</dbReference>
<evidence type="ECO:0000256" key="4">
    <source>
        <dbReference type="PROSITE-ProRule" id="PRU00335"/>
    </source>
</evidence>
<dbReference type="HOGENOM" id="CLU_083240_0_0_11"/>
<organism evidence="6 7">
    <name type="scientific">Aeromicrobium marinum DSM 15272</name>
    <dbReference type="NCBI Taxonomy" id="585531"/>
    <lineage>
        <taxon>Bacteria</taxon>
        <taxon>Bacillati</taxon>
        <taxon>Actinomycetota</taxon>
        <taxon>Actinomycetes</taxon>
        <taxon>Propionibacteriales</taxon>
        <taxon>Nocardioidaceae</taxon>
        <taxon>Aeromicrobium</taxon>
    </lineage>
</organism>
<accession>E2SBP3</accession>